<sequence>MELVMSILPPGEIILGEQLVSEIEVTVVPAGRRGLRKSPAHPRLPMDIYRDDYRTILPTVQRRQHLQDLVEETVELEPPVTEVRYDPVSRENFTRLIKDGVYGRATRVARGVATLQRSGKIDSEEVKAAERYTREYEYGMSRMRLASLESGRGGTGGNAQGVSDAQLDAQTSVRLVRQALGAEAEARLRLLLIEDVSFAKMAEALVPASKKGDEEMKAQAAILLTVLAAHYKSR</sequence>
<protein>
    <submittedName>
        <fullName evidence="1">Uncharacterized protein</fullName>
    </submittedName>
</protein>
<organism evidence="1 2">
    <name type="scientific">Lichenicola cladoniae</name>
    <dbReference type="NCBI Taxonomy" id="1484109"/>
    <lineage>
        <taxon>Bacteria</taxon>
        <taxon>Pseudomonadati</taxon>
        <taxon>Pseudomonadota</taxon>
        <taxon>Alphaproteobacteria</taxon>
        <taxon>Acetobacterales</taxon>
        <taxon>Acetobacteraceae</taxon>
        <taxon>Lichenicola</taxon>
    </lineage>
</organism>
<accession>A0A6M8HMY8</accession>
<evidence type="ECO:0000313" key="1">
    <source>
        <dbReference type="EMBL" id="QKE89783.1"/>
    </source>
</evidence>
<dbReference type="Proteomes" id="UP000500767">
    <property type="component" value="Chromosome"/>
</dbReference>
<dbReference type="RefSeq" id="WP_171834770.1">
    <property type="nucleotide sequence ID" value="NZ_CP053708.1"/>
</dbReference>
<dbReference type="AlphaFoldDB" id="A0A6M8HMY8"/>
<evidence type="ECO:0000313" key="2">
    <source>
        <dbReference type="Proteomes" id="UP000500767"/>
    </source>
</evidence>
<reference evidence="1 2" key="1">
    <citation type="journal article" date="2014" name="World J. Microbiol. Biotechnol.">
        <title>Biodiversity and physiological characteristics of Antarctic and Arctic lichens-associated bacteria.</title>
        <authorList>
            <person name="Lee Y.M."/>
            <person name="Kim E.H."/>
            <person name="Lee H.K."/>
            <person name="Hong S.G."/>
        </authorList>
    </citation>
    <scope>NUCLEOTIDE SEQUENCE [LARGE SCALE GENOMIC DNA]</scope>
    <source>
        <strain evidence="1 2">PAMC 26569</strain>
    </source>
</reference>
<dbReference type="KEGG" id="lck:HN018_06790"/>
<dbReference type="EMBL" id="CP053708">
    <property type="protein sequence ID" value="QKE89783.1"/>
    <property type="molecule type" value="Genomic_DNA"/>
</dbReference>
<gene>
    <name evidence="1" type="ORF">HN018_06790</name>
</gene>
<name>A0A6M8HMY8_9PROT</name>
<proteinExistence type="predicted"/>
<keyword evidence="2" id="KW-1185">Reference proteome</keyword>